<feature type="compositionally biased region" description="Basic and acidic residues" evidence="1">
    <location>
        <begin position="594"/>
        <end position="608"/>
    </location>
</feature>
<reference evidence="4" key="1">
    <citation type="journal article" date="2020" name="Fungal Divers.">
        <title>Resolving the Mortierellaceae phylogeny through synthesis of multi-gene phylogenetics and phylogenomics.</title>
        <authorList>
            <person name="Vandepol N."/>
            <person name="Liber J."/>
            <person name="Desiro A."/>
            <person name="Na H."/>
            <person name="Kennedy M."/>
            <person name="Barry K."/>
            <person name="Grigoriev I.V."/>
            <person name="Miller A.N."/>
            <person name="O'Donnell K."/>
            <person name="Stajich J.E."/>
            <person name="Bonito G."/>
        </authorList>
    </citation>
    <scope>NUCLEOTIDE SEQUENCE</scope>
    <source>
        <strain evidence="4">NRRL 2769</strain>
    </source>
</reference>
<feature type="compositionally biased region" description="Basic and acidic residues" evidence="1">
    <location>
        <begin position="573"/>
        <end position="582"/>
    </location>
</feature>
<feature type="domain" description="Fungal lipase-type" evidence="3">
    <location>
        <begin position="268"/>
        <end position="374"/>
    </location>
</feature>
<evidence type="ECO:0000313" key="4">
    <source>
        <dbReference type="EMBL" id="KAG0014343.1"/>
    </source>
</evidence>
<feature type="region of interest" description="Disordered" evidence="1">
    <location>
        <begin position="564"/>
        <end position="610"/>
    </location>
</feature>
<dbReference type="InterPro" id="IPR029058">
    <property type="entry name" value="AB_hydrolase_fold"/>
</dbReference>
<evidence type="ECO:0000256" key="2">
    <source>
        <dbReference type="SAM" id="Phobius"/>
    </source>
</evidence>
<feature type="transmembrane region" description="Helical" evidence="2">
    <location>
        <begin position="101"/>
        <end position="127"/>
    </location>
</feature>
<dbReference type="SUPFAM" id="SSF53474">
    <property type="entry name" value="alpha/beta-Hydrolases"/>
    <property type="match status" value="1"/>
</dbReference>
<dbReference type="AlphaFoldDB" id="A0A9P6MUP5"/>
<dbReference type="EMBL" id="JAAAID010000736">
    <property type="protein sequence ID" value="KAG0014343.1"/>
    <property type="molecule type" value="Genomic_DNA"/>
</dbReference>
<gene>
    <name evidence="4" type="ORF">BGZ80_010494</name>
</gene>
<accession>A0A9P6MUP5</accession>
<keyword evidence="2" id="KW-0812">Transmembrane</keyword>
<keyword evidence="5" id="KW-1185">Reference proteome</keyword>
<protein>
    <recommendedName>
        <fullName evidence="3">Fungal lipase-type domain-containing protein</fullName>
    </recommendedName>
</protein>
<comment type="caution">
    <text evidence="4">The sequence shown here is derived from an EMBL/GenBank/DDBJ whole genome shotgun (WGS) entry which is preliminary data.</text>
</comment>
<name>A0A9P6MUP5_9FUNG</name>
<keyword evidence="2" id="KW-1133">Transmembrane helix</keyword>
<dbReference type="PANTHER" id="PTHR45856:SF24">
    <property type="entry name" value="FUNGAL LIPASE-LIKE DOMAIN-CONTAINING PROTEIN"/>
    <property type="match status" value="1"/>
</dbReference>
<dbReference type="Proteomes" id="UP000703661">
    <property type="component" value="Unassembled WGS sequence"/>
</dbReference>
<evidence type="ECO:0000313" key="5">
    <source>
        <dbReference type="Proteomes" id="UP000703661"/>
    </source>
</evidence>
<feature type="domain" description="Fungal lipase-type" evidence="3">
    <location>
        <begin position="493"/>
        <end position="543"/>
    </location>
</feature>
<proteinExistence type="predicted"/>
<dbReference type="InterPro" id="IPR002921">
    <property type="entry name" value="Fungal_lipase-type"/>
</dbReference>
<sequence length="792" mass="88661">MTWTVNCSAPTAKAARHRPSPEKFHVTDRHLQEFCGESPFPYELDAAVAVGESHHPQYHLKEPLSIKPMDFCNYLLDGIARYIRILRHPSTIPGNSIWSKIYALSLLPALMAVLIFCQSTITMVIVWSSYTNLGRRAFQLFLKNEILMFDTSDTIDPSGTDEALKQISDTQPKSKPTFSYYIASLLLVLSTVTYERDDNLVKSAFHIMSDIQNEGEKTKAAALLEASESTIDMKAQLLGMRFVGVSELKSLGGPYTGLFYNDEAIILVYKGTSVLAFNEYLIDGSITRVDASEYLYGEVHKGFYESIFPDPTPLDGYERATQDRTYPLHTIMETVFEVAKKLKAKTGKPVNLWMTGHSLGGALAALTMARLQLPLRANDPLFKDYDVANISLYNSDGTPRTVLQEMLHRFNNSVSNASSSTSTVVSSPSTSTLSAITSTATSIFSHFHHKHSDDSINNDNNHEHLHEHTNFFHRHFDSHSHGKSVDDLIILRDCYSFASPRVGDTPFAQEFDKHQNSYIEHSPYKPTYYRIIVDKDIVPMLPPSCNSDLDDHREKMFPCAKCAKKSDVPSSTSHDEASEPLHQKPSHPASYGSVDRKSDNAKASDTKHPHMNSLLDYRHVGQMICLTNLRYPPIVKPSEYQTNLCADVLRTDDCAVELLQKIEIALNSAPVSLDDPTGFATTFKRTFNAEEIAKEMDKAKACYDLDVTSRLRVPCTAEKFLLTFPNVISHSPSAYQRNLARTRFYFTSFPGTDLEQLIQGQGPMAINQDGNAKGPDTGVVVIQVDNTEYLVR</sequence>
<dbReference type="Pfam" id="PF01764">
    <property type="entry name" value="Lipase_3"/>
    <property type="match status" value="2"/>
</dbReference>
<evidence type="ECO:0000256" key="1">
    <source>
        <dbReference type="SAM" id="MobiDB-lite"/>
    </source>
</evidence>
<dbReference type="InterPro" id="IPR051218">
    <property type="entry name" value="Sec_MonoDiacylglyc_Lipase"/>
</dbReference>
<dbReference type="Gene3D" id="3.40.50.1820">
    <property type="entry name" value="alpha/beta hydrolase"/>
    <property type="match status" value="2"/>
</dbReference>
<organism evidence="4 5">
    <name type="scientific">Entomortierella chlamydospora</name>
    <dbReference type="NCBI Taxonomy" id="101097"/>
    <lineage>
        <taxon>Eukaryota</taxon>
        <taxon>Fungi</taxon>
        <taxon>Fungi incertae sedis</taxon>
        <taxon>Mucoromycota</taxon>
        <taxon>Mortierellomycotina</taxon>
        <taxon>Mortierellomycetes</taxon>
        <taxon>Mortierellales</taxon>
        <taxon>Mortierellaceae</taxon>
        <taxon>Entomortierella</taxon>
    </lineage>
</organism>
<keyword evidence="2" id="KW-0472">Membrane</keyword>
<dbReference type="GO" id="GO:0006629">
    <property type="term" value="P:lipid metabolic process"/>
    <property type="evidence" value="ECO:0007669"/>
    <property type="project" value="InterPro"/>
</dbReference>
<dbReference type="PANTHER" id="PTHR45856">
    <property type="entry name" value="ALPHA/BETA-HYDROLASES SUPERFAMILY PROTEIN"/>
    <property type="match status" value="1"/>
</dbReference>
<evidence type="ECO:0000259" key="3">
    <source>
        <dbReference type="Pfam" id="PF01764"/>
    </source>
</evidence>